<evidence type="ECO:0000259" key="2">
    <source>
        <dbReference type="Pfam" id="PF07110"/>
    </source>
</evidence>
<accession>A0ABR2ZEI5</accession>
<name>A0ABR2ZEI5_9AGAR</name>
<dbReference type="Pfam" id="PF07110">
    <property type="entry name" value="EthD"/>
    <property type="match status" value="1"/>
</dbReference>
<evidence type="ECO:0000313" key="4">
    <source>
        <dbReference type="Proteomes" id="UP001437256"/>
    </source>
</evidence>
<gene>
    <name evidence="3" type="ORF">AAF712_013524</name>
</gene>
<evidence type="ECO:0000313" key="3">
    <source>
        <dbReference type="EMBL" id="KAL0059728.1"/>
    </source>
</evidence>
<dbReference type="Proteomes" id="UP001437256">
    <property type="component" value="Unassembled WGS sequence"/>
</dbReference>
<protein>
    <recommendedName>
        <fullName evidence="2">EthD domain-containing protein</fullName>
    </recommendedName>
</protein>
<evidence type="ECO:0000256" key="1">
    <source>
        <dbReference type="ARBA" id="ARBA00005986"/>
    </source>
</evidence>
<dbReference type="SUPFAM" id="SSF54909">
    <property type="entry name" value="Dimeric alpha+beta barrel"/>
    <property type="match status" value="1"/>
</dbReference>
<feature type="domain" description="EthD" evidence="2">
    <location>
        <begin position="19"/>
        <end position="111"/>
    </location>
</feature>
<comment type="similarity">
    <text evidence="1">Belongs to the tpcK family.</text>
</comment>
<comment type="caution">
    <text evidence="3">The sequence shown here is derived from an EMBL/GenBank/DDBJ whole genome shotgun (WGS) entry which is preliminary data.</text>
</comment>
<dbReference type="InterPro" id="IPR009799">
    <property type="entry name" value="EthD_dom"/>
</dbReference>
<sequence length="293" mass="33362">MNTLRTDRVRTVIFLKKREDITIDEFSQYWLDNHSKVLLDFARGKKGIIKYEQLHVNQAEKSRLKKMGVPVLDYDGVVLFDFESFDAMNTAFNTDDYTRKVVPDELKFIDREKCIVCRLNIASIVDTDEDLNIAAQMGSASSAYLRPPTKLRKDRSRVIFTFNAKPGVDLSKAWLQGHAEVVKSTPLGESMIKYEQLHLAKRITRLVRADSSDHSTIEIPSWDGLALIDVPRFDAFQDSKAEQMLAKDNSRWQVPGSMHMLPVDVATIIDTDVGMSQMHPPTPYSDVLNRKPG</sequence>
<keyword evidence="4" id="KW-1185">Reference proteome</keyword>
<reference evidence="3 4" key="1">
    <citation type="submission" date="2024-05" db="EMBL/GenBank/DDBJ databases">
        <title>A draft genome resource for the thread blight pathogen Marasmius tenuissimus strain MS-2.</title>
        <authorList>
            <person name="Yulfo-Soto G.E."/>
            <person name="Baruah I.K."/>
            <person name="Amoako-Attah I."/>
            <person name="Bukari Y."/>
            <person name="Meinhardt L.W."/>
            <person name="Bailey B.A."/>
            <person name="Cohen S.P."/>
        </authorList>
    </citation>
    <scope>NUCLEOTIDE SEQUENCE [LARGE SCALE GENOMIC DNA]</scope>
    <source>
        <strain evidence="3 4">MS-2</strain>
    </source>
</reference>
<organism evidence="3 4">
    <name type="scientific">Marasmius tenuissimus</name>
    <dbReference type="NCBI Taxonomy" id="585030"/>
    <lineage>
        <taxon>Eukaryota</taxon>
        <taxon>Fungi</taxon>
        <taxon>Dikarya</taxon>
        <taxon>Basidiomycota</taxon>
        <taxon>Agaricomycotina</taxon>
        <taxon>Agaricomycetes</taxon>
        <taxon>Agaricomycetidae</taxon>
        <taxon>Agaricales</taxon>
        <taxon>Marasmiineae</taxon>
        <taxon>Marasmiaceae</taxon>
        <taxon>Marasmius</taxon>
    </lineage>
</organism>
<proteinExistence type="inferred from homology"/>
<dbReference type="InterPro" id="IPR011008">
    <property type="entry name" value="Dimeric_a/b-barrel"/>
</dbReference>
<dbReference type="EMBL" id="JBBXMP010000210">
    <property type="protein sequence ID" value="KAL0059728.1"/>
    <property type="molecule type" value="Genomic_DNA"/>
</dbReference>
<dbReference type="Gene3D" id="3.30.70.100">
    <property type="match status" value="1"/>
</dbReference>